<dbReference type="Gene3D" id="3.20.20.100">
    <property type="entry name" value="NADP-dependent oxidoreductase domain"/>
    <property type="match status" value="1"/>
</dbReference>
<dbReference type="GO" id="GO:0005829">
    <property type="term" value="C:cytosol"/>
    <property type="evidence" value="ECO:0007669"/>
    <property type="project" value="UniProtKB-ARBA"/>
</dbReference>
<dbReference type="PRINTS" id="PR00069">
    <property type="entry name" value="ALDKETRDTASE"/>
</dbReference>
<dbReference type="GO" id="GO:0016491">
    <property type="term" value="F:oxidoreductase activity"/>
    <property type="evidence" value="ECO:0007669"/>
    <property type="project" value="UniProtKB-KW"/>
</dbReference>
<accession>A0A168NLM4</accession>
<dbReference type="OMA" id="EPYQPHE"/>
<name>A0A168NLM4_ABSGL</name>
<dbReference type="InterPro" id="IPR036812">
    <property type="entry name" value="NAD(P)_OxRdtase_dom_sf"/>
</dbReference>
<evidence type="ECO:0000259" key="2">
    <source>
        <dbReference type="Pfam" id="PF00248"/>
    </source>
</evidence>
<feature type="domain" description="NADP-dependent oxidoreductase" evidence="2">
    <location>
        <begin position="71"/>
        <end position="385"/>
    </location>
</feature>
<dbReference type="Proteomes" id="UP000078561">
    <property type="component" value="Unassembled WGS sequence"/>
</dbReference>
<dbReference type="InParanoid" id="A0A168NLM4"/>
<dbReference type="FunFam" id="3.20.20.100:FF:000004">
    <property type="entry name" value="Oxidoreductase, aldo/keto reductase"/>
    <property type="match status" value="1"/>
</dbReference>
<proteinExistence type="predicted"/>
<dbReference type="PANTHER" id="PTHR43364:SF4">
    <property type="entry name" value="NAD(P)-LINKED OXIDOREDUCTASE SUPERFAMILY PROTEIN"/>
    <property type="match status" value="1"/>
</dbReference>
<dbReference type="EMBL" id="LT553414">
    <property type="protein sequence ID" value="SAM00786.1"/>
    <property type="molecule type" value="Genomic_DNA"/>
</dbReference>
<organism evidence="3">
    <name type="scientific">Absidia glauca</name>
    <name type="common">Pin mould</name>
    <dbReference type="NCBI Taxonomy" id="4829"/>
    <lineage>
        <taxon>Eukaryota</taxon>
        <taxon>Fungi</taxon>
        <taxon>Fungi incertae sedis</taxon>
        <taxon>Mucoromycota</taxon>
        <taxon>Mucoromycotina</taxon>
        <taxon>Mucoromycetes</taxon>
        <taxon>Mucorales</taxon>
        <taxon>Cunninghamellaceae</taxon>
        <taxon>Absidia</taxon>
    </lineage>
</organism>
<dbReference type="InterPro" id="IPR020471">
    <property type="entry name" value="AKR"/>
</dbReference>
<gene>
    <name evidence="3" type="primary">ABSGL_06509.1 scaffold 8356</name>
</gene>
<dbReference type="InterPro" id="IPR023210">
    <property type="entry name" value="NADP_OxRdtase_dom"/>
</dbReference>
<dbReference type="InterPro" id="IPR050523">
    <property type="entry name" value="AKR_Detox_Biosynth"/>
</dbReference>
<dbReference type="CDD" id="cd19079">
    <property type="entry name" value="AKR_EcYajO-like"/>
    <property type="match status" value="1"/>
</dbReference>
<dbReference type="AlphaFoldDB" id="A0A168NLM4"/>
<dbReference type="PANTHER" id="PTHR43364">
    <property type="entry name" value="NADH-SPECIFIC METHYLGLYOXAL REDUCTASE-RELATED"/>
    <property type="match status" value="1"/>
</dbReference>
<dbReference type="STRING" id="4829.A0A168NLM4"/>
<sequence>MAHHTYCPFACTADISSTEQLFPICNSSLISIFSLFFVPSNSSTKQFSSMVDVPTKMQYVNLGSTGLKVSRICAGCMGYGDPRWTEWAIQEKYAIELIGEIYKRGINFFDTANCYSNGQSEIILGKAIKQLNMSRGRIVIATKAALAVPDDMSFNPAPRDDPNFVNRFGTSRKHLFDAVDASLKRLDLDYIDLYQIHRFDDDIPLEETMRALHDIVQSGKVRYIGASSMPAWKFQKANQIAEKNGWTKFVAMQNLYNLIYREEEHEMMPYCMDAGVAVIPWSPLAAGTLTRKREVKTSRTGNAKWFEETFMKTREQKDNDMIVDEVLAIAEKRGVSAAQVALAWNLSKPYVTAPIVGITKIKHLDDLIEGLDLELTKEEIEALEKNYAPREGMPFTF</sequence>
<keyword evidence="1" id="KW-0560">Oxidoreductase</keyword>
<reference evidence="3" key="1">
    <citation type="submission" date="2016-04" db="EMBL/GenBank/DDBJ databases">
        <authorList>
            <person name="Evans L.H."/>
            <person name="Alamgir A."/>
            <person name="Owens N."/>
            <person name="Weber N.D."/>
            <person name="Virtaneva K."/>
            <person name="Barbian K."/>
            <person name="Babar A."/>
            <person name="Rosenke K."/>
        </authorList>
    </citation>
    <scope>NUCLEOTIDE SEQUENCE [LARGE SCALE GENOMIC DNA]</scope>
    <source>
        <strain evidence="3">CBS 101.48</strain>
    </source>
</reference>
<dbReference type="FunCoup" id="A0A168NLM4">
    <property type="interactions" value="34"/>
</dbReference>
<protein>
    <recommendedName>
        <fullName evidence="2">NADP-dependent oxidoreductase domain-containing protein</fullName>
    </recommendedName>
</protein>
<keyword evidence="4" id="KW-1185">Reference proteome</keyword>
<evidence type="ECO:0000313" key="4">
    <source>
        <dbReference type="Proteomes" id="UP000078561"/>
    </source>
</evidence>
<dbReference type="OrthoDB" id="37537at2759"/>
<dbReference type="Pfam" id="PF00248">
    <property type="entry name" value="Aldo_ket_red"/>
    <property type="match status" value="1"/>
</dbReference>
<dbReference type="SUPFAM" id="SSF51430">
    <property type="entry name" value="NAD(P)-linked oxidoreductase"/>
    <property type="match status" value="1"/>
</dbReference>
<evidence type="ECO:0000256" key="1">
    <source>
        <dbReference type="ARBA" id="ARBA00023002"/>
    </source>
</evidence>
<evidence type="ECO:0000313" key="3">
    <source>
        <dbReference type="EMBL" id="SAM00786.1"/>
    </source>
</evidence>